<feature type="transmembrane region" description="Helical" evidence="1">
    <location>
        <begin position="71"/>
        <end position="92"/>
    </location>
</feature>
<keyword evidence="1" id="KW-0472">Membrane</keyword>
<keyword evidence="1" id="KW-0812">Transmembrane</keyword>
<gene>
    <name evidence="2" type="ORF">M8H41_10180</name>
</gene>
<proteinExistence type="predicted"/>
<keyword evidence="3" id="KW-1185">Reference proteome</keyword>
<dbReference type="RefSeq" id="WP_252471221.1">
    <property type="nucleotide sequence ID" value="NZ_JAMHFY010000020.1"/>
</dbReference>
<dbReference type="InterPro" id="IPR007401">
    <property type="entry name" value="DUF454"/>
</dbReference>
<keyword evidence="1" id="KW-1133">Transmembrane helix</keyword>
<sequence>MIRFFWLTCGLLSLMIGFIGIFLPLIPTVPLVLFSAIAFAKSSQFLHDWLVNHKFFGVIIKDWQHNRKIPIRAKIFGVMAMVISITISIVYLSR</sequence>
<feature type="transmembrane region" description="Helical" evidence="1">
    <location>
        <begin position="5"/>
        <end position="26"/>
    </location>
</feature>
<comment type="caution">
    <text evidence="2">The sequence shown here is derived from an EMBL/GenBank/DDBJ whole genome shotgun (WGS) entry which is preliminary data.</text>
</comment>
<protein>
    <submittedName>
        <fullName evidence="2">YbaN family protein</fullName>
    </submittedName>
</protein>
<dbReference type="PANTHER" id="PTHR35813:SF1">
    <property type="entry name" value="INNER MEMBRANE PROTEIN YBAN"/>
    <property type="match status" value="1"/>
</dbReference>
<evidence type="ECO:0000313" key="2">
    <source>
        <dbReference type="EMBL" id="MDO0823218.1"/>
    </source>
</evidence>
<dbReference type="Pfam" id="PF04304">
    <property type="entry name" value="DUF454"/>
    <property type="match status" value="1"/>
</dbReference>
<evidence type="ECO:0000313" key="3">
    <source>
        <dbReference type="Proteomes" id="UP001176021"/>
    </source>
</evidence>
<accession>A0ABT8QT30</accession>
<organism evidence="2 3">
    <name type="scientific">Desulfosporosinus nitroreducens</name>
    <dbReference type="NCBI Taxonomy" id="2018668"/>
    <lineage>
        <taxon>Bacteria</taxon>
        <taxon>Bacillati</taxon>
        <taxon>Bacillota</taxon>
        <taxon>Clostridia</taxon>
        <taxon>Eubacteriales</taxon>
        <taxon>Desulfitobacteriaceae</taxon>
        <taxon>Desulfosporosinus</taxon>
    </lineage>
</organism>
<dbReference type="PANTHER" id="PTHR35813">
    <property type="entry name" value="INNER MEMBRANE PROTEIN YBAN"/>
    <property type="match status" value="1"/>
</dbReference>
<dbReference type="PIRSF" id="PIRSF016789">
    <property type="entry name" value="DUF454"/>
    <property type="match status" value="1"/>
</dbReference>
<dbReference type="Proteomes" id="UP001176021">
    <property type="component" value="Unassembled WGS sequence"/>
</dbReference>
<evidence type="ECO:0000256" key="1">
    <source>
        <dbReference type="SAM" id="Phobius"/>
    </source>
</evidence>
<reference evidence="2" key="1">
    <citation type="submission" date="2022-05" db="EMBL/GenBank/DDBJ databases">
        <title>Expanded diversity of anoxic marine methylotrophy in a Black Sea sulfate reducing microorganism.</title>
        <authorList>
            <person name="Fischer P.Q."/>
            <person name="Stams A.J.M."/>
            <person name="Villanueva L."/>
            <person name="Sousa D.Z."/>
        </authorList>
    </citation>
    <scope>NUCLEOTIDE SEQUENCE</scope>
    <source>
        <strain evidence="2">P130</strain>
    </source>
</reference>
<dbReference type="EMBL" id="JAMJEV010000007">
    <property type="protein sequence ID" value="MDO0823218.1"/>
    <property type="molecule type" value="Genomic_DNA"/>
</dbReference>
<name>A0ABT8QT30_9FIRM</name>